<organism evidence="11 12">
    <name type="scientific">Geobacter argillaceus</name>
    <dbReference type="NCBI Taxonomy" id="345631"/>
    <lineage>
        <taxon>Bacteria</taxon>
        <taxon>Pseudomonadati</taxon>
        <taxon>Thermodesulfobacteriota</taxon>
        <taxon>Desulfuromonadia</taxon>
        <taxon>Geobacterales</taxon>
        <taxon>Geobacteraceae</taxon>
        <taxon>Geobacter</taxon>
    </lineage>
</organism>
<evidence type="ECO:0000256" key="6">
    <source>
        <dbReference type="ARBA" id="ARBA00023136"/>
    </source>
</evidence>
<gene>
    <name evidence="11" type="ORF">JN12_03271</name>
</gene>
<dbReference type="RefSeq" id="WP_145024721.1">
    <property type="nucleotide sequence ID" value="NZ_VLLN01000025.1"/>
</dbReference>
<dbReference type="Gene3D" id="2.60.120.200">
    <property type="match status" value="1"/>
</dbReference>
<protein>
    <submittedName>
        <fullName evidence="11">Outer membrane transport energization protein ExbB</fullName>
    </submittedName>
</protein>
<keyword evidence="4" id="KW-0732">Signal</keyword>
<keyword evidence="3 9" id="KW-0812">Transmembrane</keyword>
<dbReference type="PANTHER" id="PTHR30625">
    <property type="entry name" value="PROTEIN TOLQ"/>
    <property type="match status" value="1"/>
</dbReference>
<name>A0A562VFL8_9BACT</name>
<dbReference type="Pfam" id="PF01618">
    <property type="entry name" value="MotA_ExbB"/>
    <property type="match status" value="1"/>
</dbReference>
<dbReference type="PANTHER" id="PTHR30625:SF3">
    <property type="entry name" value="TOL-PAL SYSTEM PROTEIN TOLQ"/>
    <property type="match status" value="1"/>
</dbReference>
<proteinExistence type="inferred from homology"/>
<evidence type="ECO:0000256" key="3">
    <source>
        <dbReference type="ARBA" id="ARBA00022692"/>
    </source>
</evidence>
<accession>A0A562VFL8</accession>
<dbReference type="Proteomes" id="UP000319449">
    <property type="component" value="Unassembled WGS sequence"/>
</dbReference>
<dbReference type="OrthoDB" id="9805133at2"/>
<evidence type="ECO:0000256" key="1">
    <source>
        <dbReference type="ARBA" id="ARBA00004651"/>
    </source>
</evidence>
<dbReference type="InterPro" id="IPR013320">
    <property type="entry name" value="ConA-like_dom_sf"/>
</dbReference>
<dbReference type="InterPro" id="IPR002898">
    <property type="entry name" value="MotA_ExbB_proton_chnl"/>
</dbReference>
<keyword evidence="5 9" id="KW-1133">Transmembrane helix</keyword>
<dbReference type="InterPro" id="IPR006558">
    <property type="entry name" value="LamG-like"/>
</dbReference>
<dbReference type="GO" id="GO:0017038">
    <property type="term" value="P:protein import"/>
    <property type="evidence" value="ECO:0007669"/>
    <property type="project" value="TreeGrafter"/>
</dbReference>
<feature type="transmembrane region" description="Helical" evidence="9">
    <location>
        <begin position="495"/>
        <end position="519"/>
    </location>
</feature>
<evidence type="ECO:0000256" key="9">
    <source>
        <dbReference type="SAM" id="Phobius"/>
    </source>
</evidence>
<comment type="similarity">
    <text evidence="8">Belongs to the exbB/tolQ family.</text>
</comment>
<evidence type="ECO:0000256" key="8">
    <source>
        <dbReference type="RuleBase" id="RU004057"/>
    </source>
</evidence>
<evidence type="ECO:0000256" key="4">
    <source>
        <dbReference type="ARBA" id="ARBA00022729"/>
    </source>
</evidence>
<evidence type="ECO:0000313" key="11">
    <source>
        <dbReference type="EMBL" id="TWJ16699.1"/>
    </source>
</evidence>
<dbReference type="SUPFAM" id="SSF49899">
    <property type="entry name" value="Concanavalin A-like lectins/glucanases"/>
    <property type="match status" value="1"/>
</dbReference>
<dbReference type="AlphaFoldDB" id="A0A562VFL8"/>
<evidence type="ECO:0000256" key="5">
    <source>
        <dbReference type="ARBA" id="ARBA00022989"/>
    </source>
</evidence>
<comment type="subcellular location">
    <subcellularLocation>
        <location evidence="1">Cell membrane</location>
        <topology evidence="1">Multi-pass membrane protein</topology>
    </subcellularLocation>
    <subcellularLocation>
        <location evidence="8">Membrane</location>
        <topology evidence="8">Multi-pass membrane protein</topology>
    </subcellularLocation>
</comment>
<dbReference type="GO" id="GO:0005886">
    <property type="term" value="C:plasma membrane"/>
    <property type="evidence" value="ECO:0007669"/>
    <property type="project" value="UniProtKB-SubCell"/>
</dbReference>
<comment type="caution">
    <text evidence="11">The sequence shown here is derived from an EMBL/GenBank/DDBJ whole genome shotgun (WGS) entry which is preliminary data.</text>
</comment>
<feature type="transmembrane region" description="Helical" evidence="9">
    <location>
        <begin position="539"/>
        <end position="564"/>
    </location>
</feature>
<keyword evidence="6 9" id="KW-0472">Membrane</keyword>
<dbReference type="EMBL" id="VLLN01000025">
    <property type="protein sequence ID" value="TWJ16699.1"/>
    <property type="molecule type" value="Genomic_DNA"/>
</dbReference>
<sequence>MGKGMWKRVAGFTGALLLLTLVIGQSRADAWWDAKWQFRKKISFDTTDKGAAIKENVTDVPVLVRLHTGNFAFDNAKPDGSDIRFVASDDKMPLKFHIESFDPKKQIALVWVRVPQLAGGAASDSVWLYYGNSSTQAGADSGGSYDAGQALVLHLAEADGTPKDATAYANHAAESTAKLGAPSVIGSGAAFAGSGSKVVVKRAPSFNFGKGFTFSAWVKPAQPQADARLFSWDDGKQAIAVGINGGRAYARVGTAQASASADIPAQAWHHVAVTAEPGKKLTIYLDGKESGSAAMGAAIPSPAAELAFGANLAGQNPFVGELDELQLASVVRPANWLAATVNSQGQDGKLMTYGQEEAGKGGGEDLTIHLIKVIAKSVTLDGWVVIGICVFMLTLATYVFIRKFVALQKINRANREFTDSFENLADPLGLDAESEDYEHSSLFRIYRAGYNEIARWTERQHPETETKGMSRAAISIFETVLDRASVRESQELNSWLIVMTLGISGGPFLGLLGTVWGVMNTFGGLAESGEANLSAIAPGVASALACTLFGLLVAIPALFAYTYLMNRMKKVYADTRLFIDEFTGKIEEAYGEGE</sequence>
<reference evidence="11 12" key="1">
    <citation type="submission" date="2019-07" db="EMBL/GenBank/DDBJ databases">
        <title>Genomic Encyclopedia of Archaeal and Bacterial Type Strains, Phase II (KMG-II): from individual species to whole genera.</title>
        <authorList>
            <person name="Goeker M."/>
        </authorList>
    </citation>
    <scope>NUCLEOTIDE SEQUENCE [LARGE SCALE GENOMIC DNA]</scope>
    <source>
        <strain evidence="11 12">ATCC BAA-1139</strain>
    </source>
</reference>
<keyword evidence="8" id="KW-0653">Protein transport</keyword>
<keyword evidence="12" id="KW-1185">Reference proteome</keyword>
<keyword evidence="7" id="KW-1015">Disulfide bond</keyword>
<dbReference type="InterPro" id="IPR018765">
    <property type="entry name" value="DUF2341"/>
</dbReference>
<evidence type="ECO:0000313" key="12">
    <source>
        <dbReference type="Proteomes" id="UP000319449"/>
    </source>
</evidence>
<evidence type="ECO:0000256" key="7">
    <source>
        <dbReference type="ARBA" id="ARBA00023157"/>
    </source>
</evidence>
<feature type="domain" description="LamG-like jellyroll fold" evidence="10">
    <location>
        <begin position="210"/>
        <end position="335"/>
    </location>
</feature>
<dbReference type="InterPro" id="IPR050790">
    <property type="entry name" value="ExbB/TolQ_transport"/>
</dbReference>
<keyword evidence="8" id="KW-0813">Transport</keyword>
<evidence type="ECO:0000259" key="10">
    <source>
        <dbReference type="SMART" id="SM00560"/>
    </source>
</evidence>
<dbReference type="SMART" id="SM00560">
    <property type="entry name" value="LamGL"/>
    <property type="match status" value="1"/>
</dbReference>
<evidence type="ECO:0000256" key="2">
    <source>
        <dbReference type="ARBA" id="ARBA00022475"/>
    </source>
</evidence>
<dbReference type="Pfam" id="PF13385">
    <property type="entry name" value="Laminin_G_3"/>
    <property type="match status" value="1"/>
</dbReference>
<dbReference type="Pfam" id="PF10102">
    <property type="entry name" value="DUF2341"/>
    <property type="match status" value="1"/>
</dbReference>
<feature type="transmembrane region" description="Helical" evidence="9">
    <location>
        <begin position="382"/>
        <end position="401"/>
    </location>
</feature>
<keyword evidence="2" id="KW-1003">Cell membrane</keyword>